<evidence type="ECO:0000256" key="1">
    <source>
        <dbReference type="SAM" id="MobiDB-lite"/>
    </source>
</evidence>
<organism evidence="2 3">
    <name type="scientific">Pleurodeles waltl</name>
    <name type="common">Iberian ribbed newt</name>
    <dbReference type="NCBI Taxonomy" id="8319"/>
    <lineage>
        <taxon>Eukaryota</taxon>
        <taxon>Metazoa</taxon>
        <taxon>Chordata</taxon>
        <taxon>Craniata</taxon>
        <taxon>Vertebrata</taxon>
        <taxon>Euteleostomi</taxon>
        <taxon>Amphibia</taxon>
        <taxon>Batrachia</taxon>
        <taxon>Caudata</taxon>
        <taxon>Salamandroidea</taxon>
        <taxon>Salamandridae</taxon>
        <taxon>Pleurodelinae</taxon>
        <taxon>Pleurodeles</taxon>
    </lineage>
</organism>
<protein>
    <submittedName>
        <fullName evidence="2">Uncharacterized protein</fullName>
    </submittedName>
</protein>
<keyword evidence="3" id="KW-1185">Reference proteome</keyword>
<dbReference type="Proteomes" id="UP001066276">
    <property type="component" value="Chromosome 4_1"/>
</dbReference>
<reference evidence="2" key="1">
    <citation type="journal article" date="2022" name="bioRxiv">
        <title>Sequencing and chromosome-scale assembly of the giantPleurodeles waltlgenome.</title>
        <authorList>
            <person name="Brown T."/>
            <person name="Elewa A."/>
            <person name="Iarovenko S."/>
            <person name="Subramanian E."/>
            <person name="Araus A.J."/>
            <person name="Petzold A."/>
            <person name="Susuki M."/>
            <person name="Suzuki K.-i.T."/>
            <person name="Hayashi T."/>
            <person name="Toyoda A."/>
            <person name="Oliveira C."/>
            <person name="Osipova E."/>
            <person name="Leigh N.D."/>
            <person name="Simon A."/>
            <person name="Yun M.H."/>
        </authorList>
    </citation>
    <scope>NUCLEOTIDE SEQUENCE</scope>
    <source>
        <strain evidence="2">20211129_DDA</strain>
        <tissue evidence="2">Liver</tissue>
    </source>
</reference>
<comment type="caution">
    <text evidence="2">The sequence shown here is derived from an EMBL/GenBank/DDBJ whole genome shotgun (WGS) entry which is preliminary data.</text>
</comment>
<evidence type="ECO:0000313" key="3">
    <source>
        <dbReference type="Proteomes" id="UP001066276"/>
    </source>
</evidence>
<name>A0AAV7T4Q7_PLEWA</name>
<dbReference type="AlphaFoldDB" id="A0AAV7T4Q7"/>
<feature type="region of interest" description="Disordered" evidence="1">
    <location>
        <begin position="105"/>
        <end position="126"/>
    </location>
</feature>
<gene>
    <name evidence="2" type="ORF">NDU88_003154</name>
</gene>
<proteinExistence type="predicted"/>
<feature type="region of interest" description="Disordered" evidence="1">
    <location>
        <begin position="1"/>
        <end position="29"/>
    </location>
</feature>
<sequence>MEKAETANVRDTTTYNEAPEGREVRHVPGGAWLNQSRTWDGVCSRPLEFPATLWAKSGAESRFSSPYDDHDGIGNPSGQIPEFLPRHQDNVDAIEVTGNPDIRVPKEIKSENGLGAGDVQEWEDAG</sequence>
<accession>A0AAV7T4Q7</accession>
<dbReference type="EMBL" id="JANPWB010000007">
    <property type="protein sequence ID" value="KAJ1171291.1"/>
    <property type="molecule type" value="Genomic_DNA"/>
</dbReference>
<evidence type="ECO:0000313" key="2">
    <source>
        <dbReference type="EMBL" id="KAJ1171291.1"/>
    </source>
</evidence>